<name>A0AAN9YX09_9PEZI</name>
<dbReference type="Proteomes" id="UP001320420">
    <property type="component" value="Unassembled WGS sequence"/>
</dbReference>
<dbReference type="GO" id="GO:0005506">
    <property type="term" value="F:iron ion binding"/>
    <property type="evidence" value="ECO:0007669"/>
    <property type="project" value="InterPro"/>
</dbReference>
<dbReference type="PANTHER" id="PTHR46300">
    <property type="entry name" value="P450, PUTATIVE (EUROFUNG)-RELATED-RELATED"/>
    <property type="match status" value="1"/>
</dbReference>
<dbReference type="InterPro" id="IPR036396">
    <property type="entry name" value="Cyt_P450_sf"/>
</dbReference>
<evidence type="ECO:0000256" key="4">
    <source>
        <dbReference type="ARBA" id="ARBA00023004"/>
    </source>
</evidence>
<evidence type="ECO:0000256" key="2">
    <source>
        <dbReference type="ARBA" id="ARBA00022723"/>
    </source>
</evidence>
<evidence type="ECO:0008006" key="8">
    <source>
        <dbReference type="Google" id="ProtNLM"/>
    </source>
</evidence>
<dbReference type="SUPFAM" id="SSF48264">
    <property type="entry name" value="Cytochrome P450"/>
    <property type="match status" value="1"/>
</dbReference>
<gene>
    <name evidence="6" type="ORF">SLS62_000609</name>
</gene>
<dbReference type="GO" id="GO:0020037">
    <property type="term" value="F:heme binding"/>
    <property type="evidence" value="ECO:0007669"/>
    <property type="project" value="InterPro"/>
</dbReference>
<organism evidence="6 7">
    <name type="scientific">Diatrype stigma</name>
    <dbReference type="NCBI Taxonomy" id="117547"/>
    <lineage>
        <taxon>Eukaryota</taxon>
        <taxon>Fungi</taxon>
        <taxon>Dikarya</taxon>
        <taxon>Ascomycota</taxon>
        <taxon>Pezizomycotina</taxon>
        <taxon>Sordariomycetes</taxon>
        <taxon>Xylariomycetidae</taxon>
        <taxon>Xylariales</taxon>
        <taxon>Diatrypaceae</taxon>
        <taxon>Diatrype</taxon>
    </lineage>
</organism>
<comment type="caution">
    <text evidence="6">The sequence shown here is derived from an EMBL/GenBank/DDBJ whole genome shotgun (WGS) entry which is preliminary data.</text>
</comment>
<accession>A0AAN9YX09</accession>
<evidence type="ECO:0000256" key="1">
    <source>
        <dbReference type="ARBA" id="ARBA00010617"/>
    </source>
</evidence>
<dbReference type="GO" id="GO:0016705">
    <property type="term" value="F:oxidoreductase activity, acting on paired donors, with incorporation or reduction of molecular oxygen"/>
    <property type="evidence" value="ECO:0007669"/>
    <property type="project" value="InterPro"/>
</dbReference>
<dbReference type="InterPro" id="IPR050364">
    <property type="entry name" value="Cytochrome_P450_fung"/>
</dbReference>
<evidence type="ECO:0000313" key="7">
    <source>
        <dbReference type="Proteomes" id="UP001320420"/>
    </source>
</evidence>
<comment type="similarity">
    <text evidence="1">Belongs to the cytochrome P450 family.</text>
</comment>
<dbReference type="Pfam" id="PF00067">
    <property type="entry name" value="p450"/>
    <property type="match status" value="1"/>
</dbReference>
<proteinExistence type="inferred from homology"/>
<dbReference type="InterPro" id="IPR002401">
    <property type="entry name" value="Cyt_P450_E_grp-I"/>
</dbReference>
<evidence type="ECO:0000256" key="5">
    <source>
        <dbReference type="ARBA" id="ARBA00023033"/>
    </source>
</evidence>
<dbReference type="EMBL" id="JAKJXP020000002">
    <property type="protein sequence ID" value="KAK7757594.1"/>
    <property type="molecule type" value="Genomic_DNA"/>
</dbReference>
<dbReference type="GO" id="GO:0004497">
    <property type="term" value="F:monooxygenase activity"/>
    <property type="evidence" value="ECO:0007669"/>
    <property type="project" value="UniProtKB-KW"/>
</dbReference>
<keyword evidence="7" id="KW-1185">Reference proteome</keyword>
<sequence>MVFTELGKKYGDIIGFKSGPGNIVVLNSIDLVRELLEKRGNKYSGRPCGYVPREHIVHDSKHIVYLKNDGYLKQWRGAARYILGSGAVKNVLPVQEAAAADLMVKLVKNSGGFLEQFRVWALVVPLHTICGDRTARNNPELQQWFFDYQHTWLELLTPGLAPPVDMFPIMKYMPESISGWKQTAKYLRKNMFGFYYMMLDKAKKDLAEKSAFDNATAERQGQEPLMTKILREQRDGKEVFSTDELANLGGGLLDAAIDTTYSTSLVFVMILAVYPDVLKRAQAEVDGLCGSDHPPRGEDIGKLPYLKACHLEV</sequence>
<keyword evidence="2" id="KW-0479">Metal-binding</keyword>
<evidence type="ECO:0000256" key="3">
    <source>
        <dbReference type="ARBA" id="ARBA00023002"/>
    </source>
</evidence>
<reference evidence="6 7" key="1">
    <citation type="submission" date="2024-02" db="EMBL/GenBank/DDBJ databases">
        <title>De novo assembly and annotation of 12 fungi associated with fruit tree decline syndrome in Ontario, Canada.</title>
        <authorList>
            <person name="Sulman M."/>
            <person name="Ellouze W."/>
            <person name="Ilyukhin E."/>
        </authorList>
    </citation>
    <scope>NUCLEOTIDE SEQUENCE [LARGE SCALE GENOMIC DNA]</scope>
    <source>
        <strain evidence="6 7">M11/M66-122</strain>
    </source>
</reference>
<dbReference type="Gene3D" id="1.10.630.10">
    <property type="entry name" value="Cytochrome P450"/>
    <property type="match status" value="1"/>
</dbReference>
<keyword evidence="4" id="KW-0408">Iron</keyword>
<protein>
    <recommendedName>
        <fullName evidence="8">Cytochrome P450</fullName>
    </recommendedName>
</protein>
<dbReference type="PRINTS" id="PR00463">
    <property type="entry name" value="EP450I"/>
</dbReference>
<evidence type="ECO:0000313" key="6">
    <source>
        <dbReference type="EMBL" id="KAK7757594.1"/>
    </source>
</evidence>
<dbReference type="PANTHER" id="PTHR46300:SF2">
    <property type="entry name" value="CYTOCHROME P450 MONOOXYGENASE ALNH-RELATED"/>
    <property type="match status" value="1"/>
</dbReference>
<dbReference type="AlphaFoldDB" id="A0AAN9YX09"/>
<keyword evidence="5" id="KW-0503">Monooxygenase</keyword>
<dbReference type="InterPro" id="IPR001128">
    <property type="entry name" value="Cyt_P450"/>
</dbReference>
<keyword evidence="3" id="KW-0560">Oxidoreductase</keyword>